<evidence type="ECO:0000256" key="5">
    <source>
        <dbReference type="ARBA" id="ARBA00038359"/>
    </source>
</evidence>
<keyword evidence="4 6" id="KW-0472">Membrane</keyword>
<organism evidence="8 9">
    <name type="scientific">Karstenula rhodostoma CBS 690.94</name>
    <dbReference type="NCBI Taxonomy" id="1392251"/>
    <lineage>
        <taxon>Eukaryota</taxon>
        <taxon>Fungi</taxon>
        <taxon>Dikarya</taxon>
        <taxon>Ascomycota</taxon>
        <taxon>Pezizomycotina</taxon>
        <taxon>Dothideomycetes</taxon>
        <taxon>Pleosporomycetidae</taxon>
        <taxon>Pleosporales</taxon>
        <taxon>Massarineae</taxon>
        <taxon>Didymosphaeriaceae</taxon>
        <taxon>Karstenula</taxon>
    </lineage>
</organism>
<dbReference type="Pfam" id="PF20684">
    <property type="entry name" value="Fung_rhodopsin"/>
    <property type="match status" value="1"/>
</dbReference>
<dbReference type="InterPro" id="IPR052337">
    <property type="entry name" value="SAT4-like"/>
</dbReference>
<gene>
    <name evidence="8" type="ORF">P171DRAFT_403690</name>
</gene>
<evidence type="ECO:0000256" key="3">
    <source>
        <dbReference type="ARBA" id="ARBA00022989"/>
    </source>
</evidence>
<dbReference type="OrthoDB" id="444631at2759"/>
<evidence type="ECO:0000313" key="8">
    <source>
        <dbReference type="EMBL" id="KAF2450913.1"/>
    </source>
</evidence>
<evidence type="ECO:0000313" key="9">
    <source>
        <dbReference type="Proteomes" id="UP000799764"/>
    </source>
</evidence>
<evidence type="ECO:0000256" key="4">
    <source>
        <dbReference type="ARBA" id="ARBA00023136"/>
    </source>
</evidence>
<feature type="domain" description="Rhodopsin" evidence="7">
    <location>
        <begin position="52"/>
        <end position="303"/>
    </location>
</feature>
<comment type="subcellular location">
    <subcellularLocation>
        <location evidence="1">Membrane</location>
        <topology evidence="1">Multi-pass membrane protein</topology>
    </subcellularLocation>
</comment>
<feature type="transmembrane region" description="Helical" evidence="6">
    <location>
        <begin position="203"/>
        <end position="229"/>
    </location>
</feature>
<dbReference type="GO" id="GO:0016020">
    <property type="term" value="C:membrane"/>
    <property type="evidence" value="ECO:0007669"/>
    <property type="project" value="UniProtKB-SubCell"/>
</dbReference>
<proteinExistence type="inferred from homology"/>
<comment type="similarity">
    <text evidence="5">Belongs to the SAT4 family.</text>
</comment>
<feature type="transmembrane region" description="Helical" evidence="6">
    <location>
        <begin position="282"/>
        <end position="304"/>
    </location>
</feature>
<dbReference type="EMBL" id="MU001493">
    <property type="protein sequence ID" value="KAF2450913.1"/>
    <property type="molecule type" value="Genomic_DNA"/>
</dbReference>
<keyword evidence="9" id="KW-1185">Reference proteome</keyword>
<comment type="caution">
    <text evidence="8">The sequence shown here is derived from an EMBL/GenBank/DDBJ whole genome shotgun (WGS) entry which is preliminary data.</text>
</comment>
<dbReference type="PANTHER" id="PTHR33048">
    <property type="entry name" value="PTH11-LIKE INTEGRAL MEMBRANE PROTEIN (AFU_ORTHOLOGUE AFUA_5G11245)"/>
    <property type="match status" value="1"/>
</dbReference>
<evidence type="ECO:0000256" key="1">
    <source>
        <dbReference type="ARBA" id="ARBA00004141"/>
    </source>
</evidence>
<evidence type="ECO:0000259" key="7">
    <source>
        <dbReference type="Pfam" id="PF20684"/>
    </source>
</evidence>
<evidence type="ECO:0000256" key="6">
    <source>
        <dbReference type="SAM" id="Phobius"/>
    </source>
</evidence>
<feature type="transmembrane region" description="Helical" evidence="6">
    <location>
        <begin position="126"/>
        <end position="149"/>
    </location>
</feature>
<dbReference type="AlphaFoldDB" id="A0A9P4PX31"/>
<feature type="transmembrane region" description="Helical" evidence="6">
    <location>
        <begin position="241"/>
        <end position="262"/>
    </location>
</feature>
<feature type="transmembrane region" description="Helical" evidence="6">
    <location>
        <begin position="161"/>
        <end position="183"/>
    </location>
</feature>
<reference evidence="8" key="1">
    <citation type="journal article" date="2020" name="Stud. Mycol.">
        <title>101 Dothideomycetes genomes: a test case for predicting lifestyles and emergence of pathogens.</title>
        <authorList>
            <person name="Haridas S."/>
            <person name="Albert R."/>
            <person name="Binder M."/>
            <person name="Bloem J."/>
            <person name="Labutti K."/>
            <person name="Salamov A."/>
            <person name="Andreopoulos B."/>
            <person name="Baker S."/>
            <person name="Barry K."/>
            <person name="Bills G."/>
            <person name="Bluhm B."/>
            <person name="Cannon C."/>
            <person name="Castanera R."/>
            <person name="Culley D."/>
            <person name="Daum C."/>
            <person name="Ezra D."/>
            <person name="Gonzalez J."/>
            <person name="Henrissat B."/>
            <person name="Kuo A."/>
            <person name="Liang C."/>
            <person name="Lipzen A."/>
            <person name="Lutzoni F."/>
            <person name="Magnuson J."/>
            <person name="Mondo S."/>
            <person name="Nolan M."/>
            <person name="Ohm R."/>
            <person name="Pangilinan J."/>
            <person name="Park H.-J."/>
            <person name="Ramirez L."/>
            <person name="Alfaro M."/>
            <person name="Sun H."/>
            <person name="Tritt A."/>
            <person name="Yoshinaga Y."/>
            <person name="Zwiers L.-H."/>
            <person name="Turgeon B."/>
            <person name="Goodwin S."/>
            <person name="Spatafora J."/>
            <person name="Crous P."/>
            <person name="Grigoriev I."/>
        </authorList>
    </citation>
    <scope>NUCLEOTIDE SEQUENCE</scope>
    <source>
        <strain evidence="8">CBS 690.94</strain>
    </source>
</reference>
<accession>A0A9P4PX31</accession>
<keyword evidence="2 6" id="KW-0812">Transmembrane</keyword>
<protein>
    <recommendedName>
        <fullName evidence="7">Rhodopsin domain-containing protein</fullName>
    </recommendedName>
</protein>
<feature type="transmembrane region" description="Helical" evidence="6">
    <location>
        <begin position="37"/>
        <end position="56"/>
    </location>
</feature>
<dbReference type="Proteomes" id="UP000799764">
    <property type="component" value="Unassembled WGS sequence"/>
</dbReference>
<name>A0A9P4PX31_9PLEO</name>
<dbReference type="InterPro" id="IPR049326">
    <property type="entry name" value="Rhodopsin_dom_fungi"/>
</dbReference>
<feature type="transmembrane region" description="Helical" evidence="6">
    <location>
        <begin position="68"/>
        <end position="88"/>
    </location>
</feature>
<keyword evidence="3 6" id="KW-1133">Transmembrane helix</keyword>
<sequence length="494" mass="55609">MMDRILELVKDVPEVSMEKIYWMIDHACRVDKLSLKVVSILLGVLAILASIARLFFRYRSAQTLNLEDYFILVATTCLATEMGLLLSFTDTIYRIDGATLNVSVLKYLTSDPKLSKELFNSRPSILIAYLTVGWLAIFAVKCSFLSLFHKMCRNVSRKLTAYFWVTVAATGTSCIVVILESFILCPRFGADATQCFLENQYTFSISSGVVVQSLDIVTDLMIISIPLTLLKMSQLKLQDKVRIATVLCLSSICVILSISRLAAGMHRNVFGKWQFEMAWLSFMLHCEASVAVMAGSIPALRAFYTYRRSRRIETAQSEKPNEKLPENLKGKALRVLGSMRHKEQPVLPRYERVQPRASIARWRQSIVGIIPRRPMTYKGGNMNVVGPDGQRYSAAESVMIHPTLAYHNIRKQELQRDGIRMKRETIVWSDSVRSKYASVDMSEATSHTGTIISSAGSDPDMKGSELAFPARTMAGKFDYFIDAQFGHIAAEIRK</sequence>
<dbReference type="PANTHER" id="PTHR33048:SF92">
    <property type="entry name" value="INTEGRAL MEMBRANE PROTEIN"/>
    <property type="match status" value="1"/>
</dbReference>
<evidence type="ECO:0000256" key="2">
    <source>
        <dbReference type="ARBA" id="ARBA00022692"/>
    </source>
</evidence>